<comment type="similarity">
    <text evidence="1">Belongs to the peptidase C14B family.</text>
</comment>
<feature type="compositionally biased region" description="Gly residues" evidence="4">
    <location>
        <begin position="173"/>
        <end position="188"/>
    </location>
</feature>
<dbReference type="Proteomes" id="UP001140074">
    <property type="component" value="Unassembled WGS sequence"/>
</dbReference>
<feature type="region of interest" description="Disordered" evidence="4">
    <location>
        <begin position="299"/>
        <end position="321"/>
    </location>
</feature>
<dbReference type="GO" id="GO:0006915">
    <property type="term" value="P:apoptotic process"/>
    <property type="evidence" value="ECO:0007669"/>
    <property type="project" value="UniProtKB-KW"/>
</dbReference>
<feature type="region of interest" description="Disordered" evidence="4">
    <location>
        <begin position="1"/>
        <end position="260"/>
    </location>
</feature>
<keyword evidence="3" id="KW-0378">Hydrolase</keyword>
<reference evidence="6" key="1">
    <citation type="submission" date="2022-07" db="EMBL/GenBank/DDBJ databases">
        <title>Phylogenomic reconstructions and comparative analyses of Kickxellomycotina fungi.</title>
        <authorList>
            <person name="Reynolds N.K."/>
            <person name="Stajich J.E."/>
            <person name="Barry K."/>
            <person name="Grigoriev I.V."/>
            <person name="Crous P."/>
            <person name="Smith M.E."/>
        </authorList>
    </citation>
    <scope>NUCLEOTIDE SEQUENCE</scope>
    <source>
        <strain evidence="6">RSA 476</strain>
    </source>
</reference>
<evidence type="ECO:0000259" key="5">
    <source>
        <dbReference type="Pfam" id="PF00656"/>
    </source>
</evidence>
<dbReference type="InterPro" id="IPR029030">
    <property type="entry name" value="Caspase-like_dom_sf"/>
</dbReference>
<dbReference type="AlphaFoldDB" id="A0A9W8IM39"/>
<accession>A0A9W8IM39</accession>
<feature type="compositionally biased region" description="Gly residues" evidence="4">
    <location>
        <begin position="237"/>
        <end position="260"/>
    </location>
</feature>
<name>A0A9W8IM39_9FUNG</name>
<organism evidence="6 7">
    <name type="scientific">Coemansia aciculifera</name>
    <dbReference type="NCBI Taxonomy" id="417176"/>
    <lineage>
        <taxon>Eukaryota</taxon>
        <taxon>Fungi</taxon>
        <taxon>Fungi incertae sedis</taxon>
        <taxon>Zoopagomycota</taxon>
        <taxon>Kickxellomycotina</taxon>
        <taxon>Kickxellomycetes</taxon>
        <taxon>Kickxellales</taxon>
        <taxon>Kickxellaceae</taxon>
        <taxon>Coemansia</taxon>
    </lineage>
</organism>
<dbReference type="InterPro" id="IPR050452">
    <property type="entry name" value="Metacaspase"/>
</dbReference>
<feature type="compositionally biased region" description="Gly residues" evidence="4">
    <location>
        <begin position="153"/>
        <end position="166"/>
    </location>
</feature>
<keyword evidence="3" id="KW-0788">Thiol protease</keyword>
<gene>
    <name evidence="6" type="primary">MCA1_1</name>
    <name evidence="6" type="ORF">GGH94_000754</name>
</gene>
<feature type="domain" description="Peptidase C14 caspase" evidence="5">
    <location>
        <begin position="349"/>
        <end position="642"/>
    </location>
</feature>
<evidence type="ECO:0000256" key="1">
    <source>
        <dbReference type="ARBA" id="ARBA00009005"/>
    </source>
</evidence>
<evidence type="ECO:0000256" key="3">
    <source>
        <dbReference type="ARBA" id="ARBA00022807"/>
    </source>
</evidence>
<feature type="compositionally biased region" description="Low complexity" evidence="4">
    <location>
        <begin position="102"/>
        <end position="131"/>
    </location>
</feature>
<evidence type="ECO:0000256" key="2">
    <source>
        <dbReference type="ARBA" id="ARBA00022703"/>
    </source>
</evidence>
<dbReference type="PANTHER" id="PTHR48104:SF30">
    <property type="entry name" value="METACASPASE-1"/>
    <property type="match status" value="1"/>
</dbReference>
<evidence type="ECO:0000313" key="6">
    <source>
        <dbReference type="EMBL" id="KAJ2867578.1"/>
    </source>
</evidence>
<keyword evidence="2" id="KW-0053">Apoptosis</keyword>
<dbReference type="GO" id="GO:0006508">
    <property type="term" value="P:proteolysis"/>
    <property type="evidence" value="ECO:0007669"/>
    <property type="project" value="UniProtKB-KW"/>
</dbReference>
<evidence type="ECO:0000256" key="4">
    <source>
        <dbReference type="SAM" id="MobiDB-lite"/>
    </source>
</evidence>
<comment type="caution">
    <text evidence="6">The sequence shown here is derived from an EMBL/GenBank/DDBJ whole genome shotgun (WGS) entry which is preliminary data.</text>
</comment>
<feature type="compositionally biased region" description="Gly residues" evidence="4">
    <location>
        <begin position="25"/>
        <end position="40"/>
    </location>
</feature>
<dbReference type="InterPro" id="IPR011600">
    <property type="entry name" value="Pept_C14_caspase"/>
</dbReference>
<dbReference type="GO" id="GO:0005737">
    <property type="term" value="C:cytoplasm"/>
    <property type="evidence" value="ECO:0007669"/>
    <property type="project" value="TreeGrafter"/>
</dbReference>
<proteinExistence type="inferred from homology"/>
<dbReference type="GO" id="GO:0004197">
    <property type="term" value="F:cysteine-type endopeptidase activity"/>
    <property type="evidence" value="ECO:0007669"/>
    <property type="project" value="InterPro"/>
</dbReference>
<keyword evidence="6" id="KW-0645">Protease</keyword>
<dbReference type="PANTHER" id="PTHR48104">
    <property type="entry name" value="METACASPASE-4"/>
    <property type="match status" value="1"/>
</dbReference>
<evidence type="ECO:0000313" key="7">
    <source>
        <dbReference type="Proteomes" id="UP001140074"/>
    </source>
</evidence>
<sequence length="653" mass="69467">MYPGNHNNGHHRRSGEYGNNSGNYGNNGGGNYNNNGGGGYSNEYNYSAPPGPPLQQSGDYGNEYNYPAPSGPPPPQAGDYGYAPPSGPPPGDDYYNSSRGHGNYNSGNSDNYNSGNSGNYNTGNTGNYNSGNYGGGSYNDEYNQDGPRQSFPGQGGSSQGYPGQGGPRQSFPGQGGSSQGFPGQGGSSQGFPGQGYAQNDGYGSVPGSASVGRGGGRPGFPGEGYANSGGYNSNQDFGGGQRFPGEGYGGTPAPPSGGGYMGMPGNDYGMAPPANMPVVYHRPEDIDFSGSHFPSYNTHAPTPPPNFPPGQGGNGGYAQPTHGEIPTYNIPQEIQQEASKVTLSNCRGRKRALLIGINYFGTKHMLKGCINDVHNIKKFIIEHFGFKESDMVILTDDQRDNPRRMPTHENIIKAMKWLVTDARMNDSFFFHYSGHGSTVESKTGDEIDGNDETICPVDFESKGQIIDDDMNAIMVRPLPRGARLTAIFDCCHSASALDLPFKYNHMGNLKNEKAITYAGKGLAAAGGLYLKGDIAGALKGLVKSVDIAMTGDPKLEKARKNKSTLGDAVMFSGCKDDQTSADTKIAKPGSNKPEDLSFTGAMSHALVSSMNENPHQTYVQLLQDVRKRLAPKYTQVPQLSTGRLMDMNTIFIM</sequence>
<dbReference type="Gene3D" id="3.40.50.12660">
    <property type="match status" value="2"/>
</dbReference>
<protein>
    <submittedName>
        <fullName evidence="6">Ca(2+)-dependent cysteine protease</fullName>
    </submittedName>
</protein>
<dbReference type="SUPFAM" id="SSF52129">
    <property type="entry name" value="Caspase-like"/>
    <property type="match status" value="1"/>
</dbReference>
<feature type="compositionally biased region" description="Gly residues" evidence="4">
    <location>
        <begin position="212"/>
        <end position="222"/>
    </location>
</feature>
<dbReference type="EMBL" id="JANBUY010000016">
    <property type="protein sequence ID" value="KAJ2867578.1"/>
    <property type="molecule type" value="Genomic_DNA"/>
</dbReference>
<dbReference type="Pfam" id="PF00656">
    <property type="entry name" value="Peptidase_C14"/>
    <property type="match status" value="1"/>
</dbReference>
<keyword evidence="7" id="KW-1185">Reference proteome</keyword>